<dbReference type="Proteomes" id="UP000540412">
    <property type="component" value="Unassembled WGS sequence"/>
</dbReference>
<feature type="transmembrane region" description="Helical" evidence="1">
    <location>
        <begin position="78"/>
        <end position="100"/>
    </location>
</feature>
<accession>A0A7W9PHW6</accession>
<keyword evidence="1" id="KW-0472">Membrane</keyword>
<organism evidence="2 3">
    <name type="scientific">Nocardia transvalensis</name>
    <dbReference type="NCBI Taxonomy" id="37333"/>
    <lineage>
        <taxon>Bacteria</taxon>
        <taxon>Bacillati</taxon>
        <taxon>Actinomycetota</taxon>
        <taxon>Actinomycetes</taxon>
        <taxon>Mycobacteriales</taxon>
        <taxon>Nocardiaceae</taxon>
        <taxon>Nocardia</taxon>
    </lineage>
</organism>
<evidence type="ECO:0000313" key="3">
    <source>
        <dbReference type="Proteomes" id="UP000540412"/>
    </source>
</evidence>
<dbReference type="AlphaFoldDB" id="A0A7W9PHW6"/>
<keyword evidence="3" id="KW-1185">Reference proteome</keyword>
<reference evidence="2 3" key="1">
    <citation type="submission" date="2020-08" db="EMBL/GenBank/DDBJ databases">
        <title>Sequencing the genomes of 1000 actinobacteria strains.</title>
        <authorList>
            <person name="Klenk H.-P."/>
        </authorList>
    </citation>
    <scope>NUCLEOTIDE SEQUENCE [LARGE SCALE GENOMIC DNA]</scope>
    <source>
        <strain evidence="2 3">DSM 43582</strain>
    </source>
</reference>
<gene>
    <name evidence="2" type="ORF">BJY24_005289</name>
</gene>
<evidence type="ECO:0000313" key="2">
    <source>
        <dbReference type="EMBL" id="MBB5916377.1"/>
    </source>
</evidence>
<keyword evidence="1" id="KW-1133">Transmembrane helix</keyword>
<feature type="transmembrane region" description="Helical" evidence="1">
    <location>
        <begin position="46"/>
        <end position="66"/>
    </location>
</feature>
<dbReference type="EMBL" id="JACHIT010000002">
    <property type="protein sequence ID" value="MBB5916377.1"/>
    <property type="molecule type" value="Genomic_DNA"/>
</dbReference>
<dbReference type="RefSeq" id="WP_157185470.1">
    <property type="nucleotide sequence ID" value="NZ_JACHIT010000002.1"/>
</dbReference>
<comment type="caution">
    <text evidence="2">The sequence shown here is derived from an EMBL/GenBank/DDBJ whole genome shotgun (WGS) entry which is preliminary data.</text>
</comment>
<protein>
    <submittedName>
        <fullName evidence="2">Uncharacterized protein</fullName>
    </submittedName>
</protein>
<evidence type="ECO:0000256" key="1">
    <source>
        <dbReference type="SAM" id="Phobius"/>
    </source>
</evidence>
<keyword evidence="1" id="KW-0812">Transmembrane</keyword>
<name>A0A7W9PHW6_9NOCA</name>
<proteinExistence type="predicted"/>
<sequence>MAGQARKVVPEMVINVLSELVHTQMENPRPEAPPGSGSSASLLRHLVWIHLAATMIAVVCWVHLVRRGGAGRARTIRVVMLAILLGLSSAGAGVLLGAALE</sequence>